<accession>A0A9D1DWJ2</accession>
<evidence type="ECO:0000313" key="2">
    <source>
        <dbReference type="Proteomes" id="UP000824241"/>
    </source>
</evidence>
<protein>
    <submittedName>
        <fullName evidence="1">Uncharacterized protein</fullName>
    </submittedName>
</protein>
<organism evidence="1 2">
    <name type="scientific">Candidatus Faecivivens stercoravium</name>
    <dbReference type="NCBI Taxonomy" id="2840803"/>
    <lineage>
        <taxon>Bacteria</taxon>
        <taxon>Bacillati</taxon>
        <taxon>Bacillota</taxon>
        <taxon>Clostridia</taxon>
        <taxon>Eubacteriales</taxon>
        <taxon>Oscillospiraceae</taxon>
        <taxon>Oscillospiraceae incertae sedis</taxon>
        <taxon>Candidatus Faecivivens</taxon>
    </lineage>
</organism>
<comment type="caution">
    <text evidence="1">The sequence shown here is derived from an EMBL/GenBank/DDBJ whole genome shotgun (WGS) entry which is preliminary data.</text>
</comment>
<proteinExistence type="predicted"/>
<reference evidence="1" key="1">
    <citation type="submission" date="2020-10" db="EMBL/GenBank/DDBJ databases">
        <authorList>
            <person name="Gilroy R."/>
        </authorList>
    </citation>
    <scope>NUCLEOTIDE SEQUENCE</scope>
    <source>
        <strain evidence="1">CHK189-12415</strain>
    </source>
</reference>
<sequence>MVPLLLSLFTCLKLEQNVRETILRDQSRMIDDVWNNLNATIQASYEAERMIAEDAVLKDLAESYSLTEKQRFQQNDLSGLLNAASSRGDSVEVFTYLYRSGQLITGGRSYEPENLEAFLQPLGIGAGDFEGLLLSSEYTKTPAVIGEGEDAYLVVLSYALSRDYREKAACIGMLYPL</sequence>
<dbReference type="AlphaFoldDB" id="A0A9D1DWJ2"/>
<reference evidence="1" key="2">
    <citation type="journal article" date="2021" name="PeerJ">
        <title>Extensive microbial diversity within the chicken gut microbiome revealed by metagenomics and culture.</title>
        <authorList>
            <person name="Gilroy R."/>
            <person name="Ravi A."/>
            <person name="Getino M."/>
            <person name="Pursley I."/>
            <person name="Horton D.L."/>
            <person name="Alikhan N.F."/>
            <person name="Baker D."/>
            <person name="Gharbi K."/>
            <person name="Hall N."/>
            <person name="Watson M."/>
            <person name="Adriaenssens E.M."/>
            <person name="Foster-Nyarko E."/>
            <person name="Jarju S."/>
            <person name="Secka A."/>
            <person name="Antonio M."/>
            <person name="Oren A."/>
            <person name="Chaudhuri R.R."/>
            <person name="La Ragione R."/>
            <person name="Hildebrand F."/>
            <person name="Pallen M.J."/>
        </authorList>
    </citation>
    <scope>NUCLEOTIDE SEQUENCE</scope>
    <source>
        <strain evidence="1">CHK189-12415</strain>
    </source>
</reference>
<evidence type="ECO:0000313" key="1">
    <source>
        <dbReference type="EMBL" id="HIR60166.1"/>
    </source>
</evidence>
<dbReference type="EMBL" id="DVHA01000033">
    <property type="protein sequence ID" value="HIR60166.1"/>
    <property type="molecule type" value="Genomic_DNA"/>
</dbReference>
<name>A0A9D1DWJ2_9FIRM</name>
<dbReference type="Proteomes" id="UP000824241">
    <property type="component" value="Unassembled WGS sequence"/>
</dbReference>
<gene>
    <name evidence="1" type="ORF">IAB37_01105</name>
</gene>